<dbReference type="Gene3D" id="1.25.40.10">
    <property type="entry name" value="Tetratricopeptide repeat domain"/>
    <property type="match status" value="1"/>
</dbReference>
<keyword evidence="4" id="KW-1185">Reference proteome</keyword>
<dbReference type="GO" id="GO:0010972">
    <property type="term" value="P:negative regulation of G2/M transition of mitotic cell cycle"/>
    <property type="evidence" value="ECO:0007669"/>
    <property type="project" value="TreeGrafter"/>
</dbReference>
<dbReference type="PANTHER" id="PTHR43628:SF1">
    <property type="entry name" value="CHITIN SYNTHASE REGULATORY FACTOR 2-RELATED"/>
    <property type="match status" value="1"/>
</dbReference>
<evidence type="ECO:0000313" key="3">
    <source>
        <dbReference type="EMBL" id="KAJ9615499.1"/>
    </source>
</evidence>
<sequence>MLEPLSITVGVVALVANTYKFSQEIYQLITGISHVPSHIESISNDIKGLYLTLGTLESLFQSEDVRSHVLMQNISSTLESVLTNCIRDFRSLAVILREATGSDDAGSNSNIGRWSAAKWTFQEKEIHALRGQIESHKSTCMLAVSTASFICNFQTNHTAERIQEDTFINDQQTHNMLQMLIQEVRDLKAFKNDMERHGRRARSEVTMKEDETASQFQIRRFLAETESLLSYQHENPFATPISLSRAGSVSVVASTDVGDSASMQATRTAIVASLSNDRRSVAVDILPSITAAEDPEEAIETNPFEDEMTPSLTSASSSNNSSSDSSTHEISPPPSANPYTRIVSWRRRQKGTTSIPNDLSAFQKRRRSWFTGSSDEDRRHFPQTGPKQEYSGMLVRTLSKTRHTPTLGAINSQLSVIWEDHNQLTEEEVLWQKRACWLAMEDLVCKAWSSVEMVEMAASLAKHHTEAMTEQDEKLQEAIRLHEIGDLEVSTALFEQLANATNPSAQMVYALALRHGWGCNPDPDRGVKYFASAAYQCATAKITDTGQGQLVGAAMKEELRLSIFELGNCFRHGWGVKKDAASARQYHETAANLGDVDAMNETAWCYLEGFGGKKNRYMASKYYRLAEKNGSKTLGNSWIWKEKYEPDKFKARFS</sequence>
<gene>
    <name evidence="3" type="ORF">H2200_001574</name>
</gene>
<comment type="caution">
    <text evidence="3">The sequence shown here is derived from an EMBL/GenBank/DDBJ whole genome shotgun (WGS) entry which is preliminary data.</text>
</comment>
<dbReference type="InterPro" id="IPR031348">
    <property type="entry name" value="PigL_N"/>
</dbReference>
<dbReference type="InterPro" id="IPR006597">
    <property type="entry name" value="Sel1-like"/>
</dbReference>
<dbReference type="AlphaFoldDB" id="A0AA38XL60"/>
<protein>
    <recommendedName>
        <fullName evidence="2">Azaphilone pigments biosynthesis cluster protein L N-terminal domain-containing protein</fullName>
    </recommendedName>
</protein>
<feature type="compositionally biased region" description="Low complexity" evidence="1">
    <location>
        <begin position="311"/>
        <end position="325"/>
    </location>
</feature>
<dbReference type="Pfam" id="PF17111">
    <property type="entry name" value="PigL_N"/>
    <property type="match status" value="1"/>
</dbReference>
<evidence type="ECO:0000313" key="4">
    <source>
        <dbReference type="Proteomes" id="UP001172673"/>
    </source>
</evidence>
<reference evidence="3" key="1">
    <citation type="submission" date="2022-10" db="EMBL/GenBank/DDBJ databases">
        <title>Culturing micro-colonial fungi from biological soil crusts in the Mojave desert and describing Neophaeococcomyces mojavensis, and introducing the new genera and species Taxawa tesnikishii.</title>
        <authorList>
            <person name="Kurbessoian T."/>
            <person name="Stajich J.E."/>
        </authorList>
    </citation>
    <scope>NUCLEOTIDE SEQUENCE</scope>
    <source>
        <strain evidence="3">TK_41</strain>
    </source>
</reference>
<organism evidence="3 4">
    <name type="scientific">Cladophialophora chaetospira</name>
    <dbReference type="NCBI Taxonomy" id="386627"/>
    <lineage>
        <taxon>Eukaryota</taxon>
        <taxon>Fungi</taxon>
        <taxon>Dikarya</taxon>
        <taxon>Ascomycota</taxon>
        <taxon>Pezizomycotina</taxon>
        <taxon>Eurotiomycetes</taxon>
        <taxon>Chaetothyriomycetidae</taxon>
        <taxon>Chaetothyriales</taxon>
        <taxon>Herpotrichiellaceae</taxon>
        <taxon>Cladophialophora</taxon>
    </lineage>
</organism>
<dbReference type="Proteomes" id="UP001172673">
    <property type="component" value="Unassembled WGS sequence"/>
</dbReference>
<evidence type="ECO:0000256" key="1">
    <source>
        <dbReference type="SAM" id="MobiDB-lite"/>
    </source>
</evidence>
<dbReference type="GO" id="GO:0032153">
    <property type="term" value="C:cell division site"/>
    <property type="evidence" value="ECO:0007669"/>
    <property type="project" value="TreeGrafter"/>
</dbReference>
<dbReference type="Pfam" id="PF08238">
    <property type="entry name" value="Sel1"/>
    <property type="match status" value="3"/>
</dbReference>
<name>A0AA38XL60_9EURO</name>
<dbReference type="PANTHER" id="PTHR43628">
    <property type="entry name" value="ACTIVATOR OF C KINASE PROTEIN 1-RELATED"/>
    <property type="match status" value="1"/>
</dbReference>
<feature type="domain" description="Azaphilone pigments biosynthesis cluster protein L N-terminal" evidence="2">
    <location>
        <begin position="3"/>
        <end position="214"/>
    </location>
</feature>
<accession>A0AA38XL60</accession>
<dbReference type="InterPro" id="IPR052945">
    <property type="entry name" value="Mitotic_Regulator"/>
</dbReference>
<proteinExistence type="predicted"/>
<evidence type="ECO:0000259" key="2">
    <source>
        <dbReference type="Pfam" id="PF17111"/>
    </source>
</evidence>
<dbReference type="InterPro" id="IPR011990">
    <property type="entry name" value="TPR-like_helical_dom_sf"/>
</dbReference>
<dbReference type="SMART" id="SM00671">
    <property type="entry name" value="SEL1"/>
    <property type="match status" value="3"/>
</dbReference>
<dbReference type="SUPFAM" id="SSF81901">
    <property type="entry name" value="HCP-like"/>
    <property type="match status" value="1"/>
</dbReference>
<feature type="region of interest" description="Disordered" evidence="1">
    <location>
        <begin position="302"/>
        <end position="358"/>
    </location>
</feature>
<dbReference type="EMBL" id="JAPDRK010000002">
    <property type="protein sequence ID" value="KAJ9615499.1"/>
    <property type="molecule type" value="Genomic_DNA"/>
</dbReference>